<gene>
    <name evidence="16" type="ORF">NDES1114_LOCUS193</name>
</gene>
<feature type="region of interest" description="Disordered" evidence="13">
    <location>
        <begin position="579"/>
        <end position="630"/>
    </location>
</feature>
<protein>
    <recommendedName>
        <fullName evidence="17">Protein kinase</fullName>
    </recommendedName>
</protein>
<dbReference type="Pfam" id="PF01363">
    <property type="entry name" value="FYVE"/>
    <property type="match status" value="1"/>
</dbReference>
<evidence type="ECO:0000256" key="4">
    <source>
        <dbReference type="ARBA" id="ARBA00022741"/>
    </source>
</evidence>
<dbReference type="Gene3D" id="3.30.40.10">
    <property type="entry name" value="Zinc/RING finger domain, C3HC4 (zinc finger)"/>
    <property type="match status" value="1"/>
</dbReference>
<dbReference type="InterPro" id="IPR000306">
    <property type="entry name" value="Znf_FYVE"/>
</dbReference>
<dbReference type="CDD" id="cd00065">
    <property type="entry name" value="FYVE_like_SF"/>
    <property type="match status" value="1"/>
</dbReference>
<feature type="compositionally biased region" description="Low complexity" evidence="13">
    <location>
        <begin position="579"/>
        <end position="597"/>
    </location>
</feature>
<dbReference type="InterPro" id="IPR011011">
    <property type="entry name" value="Znf_FYVE_PHD"/>
</dbReference>
<evidence type="ECO:0000256" key="6">
    <source>
        <dbReference type="ARBA" id="ARBA00022777"/>
    </source>
</evidence>
<keyword evidence="2" id="KW-0808">Transferase</keyword>
<evidence type="ECO:0000256" key="7">
    <source>
        <dbReference type="ARBA" id="ARBA00022833"/>
    </source>
</evidence>
<keyword evidence="4 10" id="KW-0547">Nucleotide-binding</keyword>
<feature type="domain" description="FYVE-type" evidence="15">
    <location>
        <begin position="30"/>
        <end position="125"/>
    </location>
</feature>
<sequence length="706" mass="75149">MGASAARDADARLSLAVPVHTTVGSRRILDPKASQCAVCRARFVPLLRGKHYCRRCGAIVCEACTSLRLYGDRVQQEHQRGGTPPPVSPTGTARSSDSMPASPTTTSKPMPTKFRVCTPCNLRRSAVHVLPHAVWERILTFAGDVAHHHVLQTCRKLQQVANLPYPTGSGWDAFFGESTFLAKGANGAVYRAALHGHIAQRLGLRGAPTVAVKVVNKSTVLSLRKWRHVMREVDAMRACRHPNVLRLIGVFQSPEAVFIVLEYAPGGDVFDWLVARRGCTEPEARGVMKQLLVALQHMHDNVGAVHRDVKPENLLLLERSQAPQHHHGHRSMVGGGVGGSAMRGAVPPIVLGDFGYARVFPESVNPRRPPTAAAPVLPVASAQAARLEAANREVTAKATPCGTLGFAPPEVLQAYADRKAQPQSCPAAPITPVDVMKKTDVFAAGVTMCLLLTATEPFPCHSSAANVAAVQRGIDFSQRHWAHVSGSARALIRAMLAPRAEDRPSAYDCLASDWFAAAAPTPDPMARAGRQNTAAAPPAEQQLPRPNAEELASSARSLRKNAGVYAPVGTLLSTTATTTTTTLGSSSHGTKSLSPSTCVGDTARRESATSLSPGAGSLAPPKKPNDTGSADEGVLLLSRQELDRQDRVLDRLQLQQQHLQQQRAQSARSVDSSPSAGQPSPGVHNNHSFGSSSHGGRGGTELDGFE</sequence>
<dbReference type="InterPro" id="IPR017455">
    <property type="entry name" value="Znf_FYVE-rel"/>
</dbReference>
<evidence type="ECO:0000256" key="2">
    <source>
        <dbReference type="ARBA" id="ARBA00022679"/>
    </source>
</evidence>
<organism evidence="16">
    <name type="scientific">Neobodo designis</name>
    <name type="common">Flagellated protozoan</name>
    <name type="synonym">Bodo designis</name>
    <dbReference type="NCBI Taxonomy" id="312471"/>
    <lineage>
        <taxon>Eukaryota</taxon>
        <taxon>Discoba</taxon>
        <taxon>Euglenozoa</taxon>
        <taxon>Kinetoplastea</taxon>
        <taxon>Metakinetoplastina</taxon>
        <taxon>Neobodonida</taxon>
        <taxon>Neobodo</taxon>
    </lineage>
</organism>
<dbReference type="Pfam" id="PF00069">
    <property type="entry name" value="Pkinase"/>
    <property type="match status" value="1"/>
</dbReference>
<dbReference type="Gene3D" id="3.30.200.20">
    <property type="entry name" value="Phosphorylase Kinase, domain 1"/>
    <property type="match status" value="1"/>
</dbReference>
<name>A0A7S1PKP2_NEODS</name>
<evidence type="ECO:0000256" key="9">
    <source>
        <dbReference type="PIRSR" id="PIRSR630616-1"/>
    </source>
</evidence>
<dbReference type="SUPFAM" id="SSF56112">
    <property type="entry name" value="Protein kinase-like (PK-like)"/>
    <property type="match status" value="1"/>
</dbReference>
<evidence type="ECO:0008006" key="17">
    <source>
        <dbReference type="Google" id="ProtNLM"/>
    </source>
</evidence>
<proteinExistence type="predicted"/>
<dbReference type="EMBL" id="HBGF01000273">
    <property type="protein sequence ID" value="CAD9087960.1"/>
    <property type="molecule type" value="Transcribed_RNA"/>
</dbReference>
<dbReference type="InterPro" id="IPR011009">
    <property type="entry name" value="Kinase-like_dom_sf"/>
</dbReference>
<dbReference type="AlphaFoldDB" id="A0A7S1PKP2"/>
<evidence type="ECO:0000256" key="1">
    <source>
        <dbReference type="ARBA" id="ARBA00022527"/>
    </source>
</evidence>
<feature type="compositionally biased region" description="Low complexity" evidence="13">
    <location>
        <begin position="98"/>
        <end position="110"/>
    </location>
</feature>
<feature type="region of interest" description="Disordered" evidence="13">
    <location>
        <begin position="75"/>
        <end position="110"/>
    </location>
</feature>
<keyword evidence="1" id="KW-0723">Serine/threonine-protein kinase</keyword>
<evidence type="ECO:0000256" key="5">
    <source>
        <dbReference type="ARBA" id="ARBA00022771"/>
    </source>
</evidence>
<keyword evidence="8 10" id="KW-0067">ATP-binding</keyword>
<evidence type="ECO:0000256" key="12">
    <source>
        <dbReference type="PROSITE-ProRule" id="PRU00091"/>
    </source>
</evidence>
<feature type="domain" description="Protein kinase" evidence="14">
    <location>
        <begin position="175"/>
        <end position="515"/>
    </location>
</feature>
<evidence type="ECO:0000256" key="3">
    <source>
        <dbReference type="ARBA" id="ARBA00022723"/>
    </source>
</evidence>
<feature type="compositionally biased region" description="Low complexity" evidence="13">
    <location>
        <begin position="682"/>
        <end position="692"/>
    </location>
</feature>
<feature type="cross-link" description="Glycyl lysine isopeptide (Lys-Gly) (interchain with G-Cter in SUMO2)" evidence="11">
    <location>
        <position position="310"/>
    </location>
</feature>
<reference evidence="16" key="1">
    <citation type="submission" date="2021-01" db="EMBL/GenBank/DDBJ databases">
        <authorList>
            <person name="Corre E."/>
            <person name="Pelletier E."/>
            <person name="Niang G."/>
            <person name="Scheremetjew M."/>
            <person name="Finn R."/>
            <person name="Kale V."/>
            <person name="Holt S."/>
            <person name="Cochrane G."/>
            <person name="Meng A."/>
            <person name="Brown T."/>
            <person name="Cohen L."/>
        </authorList>
    </citation>
    <scope>NUCLEOTIDE SEQUENCE</scope>
    <source>
        <strain evidence="16">CCAP 1951/1</strain>
    </source>
</reference>
<feature type="binding site" evidence="10">
    <location>
        <begin position="262"/>
        <end position="264"/>
    </location>
    <ligand>
        <name>ATP</name>
        <dbReference type="ChEBI" id="CHEBI:30616"/>
    </ligand>
</feature>
<accession>A0A7S1PKP2</accession>
<dbReference type="GO" id="GO:0005524">
    <property type="term" value="F:ATP binding"/>
    <property type="evidence" value="ECO:0007669"/>
    <property type="project" value="UniProtKB-KW"/>
</dbReference>
<feature type="binding site" evidence="10">
    <location>
        <begin position="312"/>
        <end position="313"/>
    </location>
    <ligand>
        <name>ATP</name>
        <dbReference type="ChEBI" id="CHEBI:30616"/>
    </ligand>
</feature>
<dbReference type="SMART" id="SM00220">
    <property type="entry name" value="S_TKc"/>
    <property type="match status" value="1"/>
</dbReference>
<dbReference type="PROSITE" id="PS50178">
    <property type="entry name" value="ZF_FYVE"/>
    <property type="match status" value="1"/>
</dbReference>
<dbReference type="InterPro" id="IPR000719">
    <property type="entry name" value="Prot_kinase_dom"/>
</dbReference>
<dbReference type="GO" id="GO:0008270">
    <property type="term" value="F:zinc ion binding"/>
    <property type="evidence" value="ECO:0007669"/>
    <property type="project" value="UniProtKB-KW"/>
</dbReference>
<evidence type="ECO:0000259" key="14">
    <source>
        <dbReference type="PROSITE" id="PS50011"/>
    </source>
</evidence>
<dbReference type="SMART" id="SM00064">
    <property type="entry name" value="FYVE"/>
    <property type="match status" value="1"/>
</dbReference>
<keyword evidence="7" id="KW-0862">Zinc</keyword>
<evidence type="ECO:0000259" key="15">
    <source>
        <dbReference type="PROSITE" id="PS50178"/>
    </source>
</evidence>
<dbReference type="SUPFAM" id="SSF57903">
    <property type="entry name" value="FYVE/PHD zinc finger"/>
    <property type="match status" value="1"/>
</dbReference>
<dbReference type="Gene3D" id="1.10.510.10">
    <property type="entry name" value="Transferase(Phosphotransferase) domain 1"/>
    <property type="match status" value="1"/>
</dbReference>
<evidence type="ECO:0000256" key="11">
    <source>
        <dbReference type="PIRSR" id="PIRSR630616-3"/>
    </source>
</evidence>
<dbReference type="InterPro" id="IPR013083">
    <property type="entry name" value="Znf_RING/FYVE/PHD"/>
</dbReference>
<evidence type="ECO:0000256" key="8">
    <source>
        <dbReference type="ARBA" id="ARBA00022840"/>
    </source>
</evidence>
<feature type="region of interest" description="Disordered" evidence="13">
    <location>
        <begin position="655"/>
        <end position="706"/>
    </location>
</feature>
<feature type="compositionally biased region" description="Gly residues" evidence="13">
    <location>
        <begin position="693"/>
        <end position="706"/>
    </location>
</feature>
<feature type="binding site" evidence="10">
    <location>
        <position position="213"/>
    </location>
    <ligand>
        <name>ATP</name>
        <dbReference type="ChEBI" id="CHEBI:30616"/>
    </ligand>
</feature>
<dbReference type="PANTHER" id="PTHR24350">
    <property type="entry name" value="SERINE/THREONINE-PROTEIN KINASE IAL-RELATED"/>
    <property type="match status" value="1"/>
</dbReference>
<keyword evidence="6" id="KW-0418">Kinase</keyword>
<dbReference type="PROSITE" id="PS50011">
    <property type="entry name" value="PROTEIN_KINASE_DOM"/>
    <property type="match status" value="1"/>
</dbReference>
<dbReference type="GO" id="GO:0004674">
    <property type="term" value="F:protein serine/threonine kinase activity"/>
    <property type="evidence" value="ECO:0007669"/>
    <property type="project" value="UniProtKB-KW"/>
</dbReference>
<dbReference type="InterPro" id="IPR030616">
    <property type="entry name" value="Aur-like"/>
</dbReference>
<keyword evidence="3" id="KW-0479">Metal-binding</keyword>
<feature type="active site" description="Proton acceptor" evidence="9">
    <location>
        <position position="308"/>
    </location>
</feature>
<feature type="compositionally biased region" description="Polar residues" evidence="13">
    <location>
        <begin position="666"/>
        <end position="678"/>
    </location>
</feature>
<feature type="region of interest" description="Disordered" evidence="13">
    <location>
        <begin position="522"/>
        <end position="555"/>
    </location>
</feature>
<keyword evidence="5 12" id="KW-0863">Zinc-finger</keyword>
<evidence type="ECO:0000256" key="13">
    <source>
        <dbReference type="SAM" id="MobiDB-lite"/>
    </source>
</evidence>
<feature type="compositionally biased region" description="Low complexity" evidence="13">
    <location>
        <begin position="655"/>
        <end position="665"/>
    </location>
</feature>
<evidence type="ECO:0000313" key="16">
    <source>
        <dbReference type="EMBL" id="CAD9087960.1"/>
    </source>
</evidence>
<evidence type="ECO:0000256" key="10">
    <source>
        <dbReference type="PIRSR" id="PIRSR630616-2"/>
    </source>
</evidence>